<organism evidence="3 4">
    <name type="scientific">Corynebacterium yudongzhengii</name>
    <dbReference type="NCBI Taxonomy" id="2080740"/>
    <lineage>
        <taxon>Bacteria</taxon>
        <taxon>Bacillati</taxon>
        <taxon>Actinomycetota</taxon>
        <taxon>Actinomycetes</taxon>
        <taxon>Mycobacteriales</taxon>
        <taxon>Corynebacteriaceae</taxon>
        <taxon>Corynebacterium</taxon>
    </lineage>
</organism>
<dbReference type="InterPro" id="IPR027787">
    <property type="entry name" value="Alpha/beta-hydrolase_catalytic"/>
</dbReference>
<dbReference type="RefSeq" id="WP_108964099.1">
    <property type="nucleotide sequence ID" value="NZ_QEEZ01000005.1"/>
</dbReference>
<evidence type="ECO:0000256" key="1">
    <source>
        <dbReference type="SAM" id="MobiDB-lite"/>
    </source>
</evidence>
<evidence type="ECO:0000313" key="4">
    <source>
        <dbReference type="Proteomes" id="UP000244989"/>
    </source>
</evidence>
<feature type="compositionally biased region" description="Low complexity" evidence="1">
    <location>
        <begin position="31"/>
        <end position="52"/>
    </location>
</feature>
<proteinExistence type="predicted"/>
<feature type="compositionally biased region" description="Low complexity" evidence="1">
    <location>
        <begin position="1"/>
        <end position="21"/>
    </location>
</feature>
<dbReference type="Proteomes" id="UP000244989">
    <property type="component" value="Unassembled WGS sequence"/>
</dbReference>
<accession>A0A2U1T800</accession>
<sequence>MGCWCAASSTAPPAAPGASTRRSSRKPHSPPSSSAPAAPAPTSAGTSSAPRAGHCCPAARAPGISPRSRGLSDASEPIRVFIGYVEGRTLDEAAELAIVELERTGAFERSAIVMMTSAGTGWLSDFSVDAVEFLTGGDCALVAMQYSYLPSAVSYLSDRDSPIESSMLLIQAIEERLARLDDDARPKFFVSGESLGGYGIAESFDHIADLLARCDGAVFSGVPGFTGMHRALTVHRDAGSPHRLPLVDGGRHVRFVATPEHLDHDFRGEDYPEPWATPRVVFAQHASDPIVYWHPRIFYRRPEWLSEPGSRGVPAPAAQHLDVFEGMRWVPFITGWQVGLDQLTSLDVPGGHGHNYHREMLSYWAAVLDDVVAFEVTEEFLDAAEAWIYDDHIDR</sequence>
<evidence type="ECO:0000313" key="3">
    <source>
        <dbReference type="EMBL" id="PWC02134.1"/>
    </source>
</evidence>
<feature type="region of interest" description="Disordered" evidence="1">
    <location>
        <begin position="1"/>
        <end position="72"/>
    </location>
</feature>
<name>A0A2U1T800_9CORY</name>
<protein>
    <recommendedName>
        <fullName evidence="2">Alpha/beta-hydrolase catalytic domain-containing protein</fullName>
    </recommendedName>
</protein>
<gene>
    <name evidence="3" type="ORF">DF222_03320</name>
</gene>
<dbReference type="AlphaFoldDB" id="A0A2U1T800"/>
<dbReference type="EMBL" id="QEEZ01000005">
    <property type="protein sequence ID" value="PWC02134.1"/>
    <property type="molecule type" value="Genomic_DNA"/>
</dbReference>
<keyword evidence="4" id="KW-1185">Reference proteome</keyword>
<evidence type="ECO:0000259" key="2">
    <source>
        <dbReference type="Pfam" id="PF10081"/>
    </source>
</evidence>
<feature type="domain" description="Alpha/beta-hydrolase catalytic" evidence="2">
    <location>
        <begin position="78"/>
        <end position="369"/>
    </location>
</feature>
<dbReference type="Pfam" id="PF10081">
    <property type="entry name" value="Abhydrolase_9"/>
    <property type="match status" value="1"/>
</dbReference>
<comment type="caution">
    <text evidence="3">The sequence shown here is derived from an EMBL/GenBank/DDBJ whole genome shotgun (WGS) entry which is preliminary data.</text>
</comment>
<reference evidence="4" key="1">
    <citation type="submission" date="2018-04" db="EMBL/GenBank/DDBJ databases">
        <authorList>
            <person name="Liu S."/>
            <person name="Wang Z."/>
            <person name="Li J."/>
        </authorList>
    </citation>
    <scope>NUCLEOTIDE SEQUENCE [LARGE SCALE GENOMIC DNA]</scope>
    <source>
        <strain evidence="4">2189</strain>
    </source>
</reference>